<dbReference type="InterPro" id="IPR043128">
    <property type="entry name" value="Rev_trsase/Diguanyl_cyclase"/>
</dbReference>
<dbReference type="Gene3D" id="3.30.70.270">
    <property type="match status" value="1"/>
</dbReference>
<dbReference type="PROSITE" id="PS50113">
    <property type="entry name" value="PAC"/>
    <property type="match status" value="1"/>
</dbReference>
<dbReference type="InterPro" id="IPR000014">
    <property type="entry name" value="PAS"/>
</dbReference>
<dbReference type="Pfam" id="PF08447">
    <property type="entry name" value="PAS_3"/>
    <property type="match status" value="1"/>
</dbReference>
<dbReference type="SUPFAM" id="SSF55785">
    <property type="entry name" value="PYP-like sensor domain (PAS domain)"/>
    <property type="match status" value="1"/>
</dbReference>
<protein>
    <submittedName>
        <fullName evidence="4">Diguanylate cyclase</fullName>
        <ecNumber evidence="4">2.7.7.65</ecNumber>
    </submittedName>
</protein>
<evidence type="ECO:0000313" key="5">
    <source>
        <dbReference type="Proteomes" id="UP000823883"/>
    </source>
</evidence>
<dbReference type="InterPro" id="IPR013655">
    <property type="entry name" value="PAS_fold_3"/>
</dbReference>
<accession>A0A9D2PCW0</accession>
<evidence type="ECO:0000259" key="1">
    <source>
        <dbReference type="PROSITE" id="PS50112"/>
    </source>
</evidence>
<proteinExistence type="predicted"/>
<dbReference type="PROSITE" id="PS50887">
    <property type="entry name" value="GGDEF"/>
    <property type="match status" value="1"/>
</dbReference>
<dbReference type="CDD" id="cd01949">
    <property type="entry name" value="GGDEF"/>
    <property type="match status" value="1"/>
</dbReference>
<dbReference type="InterPro" id="IPR000160">
    <property type="entry name" value="GGDEF_dom"/>
</dbReference>
<evidence type="ECO:0000259" key="3">
    <source>
        <dbReference type="PROSITE" id="PS50887"/>
    </source>
</evidence>
<evidence type="ECO:0000259" key="2">
    <source>
        <dbReference type="PROSITE" id="PS50113"/>
    </source>
</evidence>
<feature type="domain" description="GGDEF" evidence="3">
    <location>
        <begin position="308"/>
        <end position="439"/>
    </location>
</feature>
<gene>
    <name evidence="4" type="ORF">IAA04_10585</name>
</gene>
<evidence type="ECO:0000313" key="4">
    <source>
        <dbReference type="EMBL" id="HJC48486.1"/>
    </source>
</evidence>
<dbReference type="InterPro" id="IPR032710">
    <property type="entry name" value="NTF2-like_dom_sf"/>
</dbReference>
<dbReference type="SUPFAM" id="SSF54427">
    <property type="entry name" value="NTF2-like"/>
    <property type="match status" value="1"/>
</dbReference>
<dbReference type="SUPFAM" id="SSF55073">
    <property type="entry name" value="Nucleotide cyclase"/>
    <property type="match status" value="1"/>
</dbReference>
<dbReference type="InterPro" id="IPR037401">
    <property type="entry name" value="SnoaL-like"/>
</dbReference>
<dbReference type="PANTHER" id="PTHR44757">
    <property type="entry name" value="DIGUANYLATE CYCLASE DGCP"/>
    <property type="match status" value="1"/>
</dbReference>
<feature type="domain" description="PAS" evidence="1">
    <location>
        <begin position="180"/>
        <end position="226"/>
    </location>
</feature>
<name>A0A9D2PCW0_9FIRM</name>
<dbReference type="Pfam" id="PF13474">
    <property type="entry name" value="SnoaL_3"/>
    <property type="match status" value="1"/>
</dbReference>
<dbReference type="InterPro" id="IPR000700">
    <property type="entry name" value="PAS-assoc_C"/>
</dbReference>
<dbReference type="InterPro" id="IPR035965">
    <property type="entry name" value="PAS-like_dom_sf"/>
</dbReference>
<organism evidence="4 5">
    <name type="scientific">Candidatus Lachnoclostridium pullistercoris</name>
    <dbReference type="NCBI Taxonomy" id="2838632"/>
    <lineage>
        <taxon>Bacteria</taxon>
        <taxon>Bacillati</taxon>
        <taxon>Bacillota</taxon>
        <taxon>Clostridia</taxon>
        <taxon>Lachnospirales</taxon>
        <taxon>Lachnospiraceae</taxon>
    </lineage>
</organism>
<dbReference type="SMART" id="SM00086">
    <property type="entry name" value="PAC"/>
    <property type="match status" value="1"/>
</dbReference>
<dbReference type="Gene3D" id="3.10.450.50">
    <property type="match status" value="1"/>
</dbReference>
<dbReference type="EC" id="2.7.7.65" evidence="4"/>
<dbReference type="PANTHER" id="PTHR44757:SF2">
    <property type="entry name" value="BIOFILM ARCHITECTURE MAINTENANCE PROTEIN MBAA"/>
    <property type="match status" value="1"/>
</dbReference>
<dbReference type="Pfam" id="PF00990">
    <property type="entry name" value="GGDEF"/>
    <property type="match status" value="1"/>
</dbReference>
<reference evidence="4" key="2">
    <citation type="submission" date="2021-04" db="EMBL/GenBank/DDBJ databases">
        <authorList>
            <person name="Gilroy R."/>
        </authorList>
    </citation>
    <scope>NUCLEOTIDE SEQUENCE</scope>
    <source>
        <strain evidence="4">CHK183-5548</strain>
    </source>
</reference>
<dbReference type="CDD" id="cd00130">
    <property type="entry name" value="PAS"/>
    <property type="match status" value="1"/>
</dbReference>
<dbReference type="NCBIfam" id="TIGR00254">
    <property type="entry name" value="GGDEF"/>
    <property type="match status" value="1"/>
</dbReference>
<dbReference type="InterPro" id="IPR001610">
    <property type="entry name" value="PAC"/>
</dbReference>
<dbReference type="InterPro" id="IPR029787">
    <property type="entry name" value="Nucleotide_cyclase"/>
</dbReference>
<dbReference type="SMART" id="SM00267">
    <property type="entry name" value="GGDEF"/>
    <property type="match status" value="1"/>
</dbReference>
<feature type="domain" description="PAC" evidence="2">
    <location>
        <begin position="229"/>
        <end position="280"/>
    </location>
</feature>
<dbReference type="InterPro" id="IPR052155">
    <property type="entry name" value="Biofilm_reg_signaling"/>
</dbReference>
<dbReference type="Gene3D" id="3.30.450.20">
    <property type="entry name" value="PAS domain"/>
    <property type="match status" value="1"/>
</dbReference>
<comment type="caution">
    <text evidence="4">The sequence shown here is derived from an EMBL/GenBank/DDBJ whole genome shotgun (WGS) entry which is preliminary data.</text>
</comment>
<dbReference type="GO" id="GO:0052621">
    <property type="term" value="F:diguanylate cyclase activity"/>
    <property type="evidence" value="ECO:0007669"/>
    <property type="project" value="UniProtKB-EC"/>
</dbReference>
<dbReference type="NCBIfam" id="TIGR00229">
    <property type="entry name" value="sensory_box"/>
    <property type="match status" value="1"/>
</dbReference>
<dbReference type="PROSITE" id="PS50112">
    <property type="entry name" value="PAS"/>
    <property type="match status" value="1"/>
</dbReference>
<keyword evidence="4" id="KW-0808">Transferase</keyword>
<keyword evidence="4" id="KW-0548">Nucleotidyltransferase</keyword>
<reference evidence="4" key="1">
    <citation type="journal article" date="2021" name="PeerJ">
        <title>Extensive microbial diversity within the chicken gut microbiome revealed by metagenomics and culture.</title>
        <authorList>
            <person name="Gilroy R."/>
            <person name="Ravi A."/>
            <person name="Getino M."/>
            <person name="Pursley I."/>
            <person name="Horton D.L."/>
            <person name="Alikhan N.F."/>
            <person name="Baker D."/>
            <person name="Gharbi K."/>
            <person name="Hall N."/>
            <person name="Watson M."/>
            <person name="Adriaenssens E.M."/>
            <person name="Foster-Nyarko E."/>
            <person name="Jarju S."/>
            <person name="Secka A."/>
            <person name="Antonio M."/>
            <person name="Oren A."/>
            <person name="Chaudhuri R.R."/>
            <person name="La Ragione R."/>
            <person name="Hildebrand F."/>
            <person name="Pallen M.J."/>
        </authorList>
    </citation>
    <scope>NUCLEOTIDE SEQUENCE</scope>
    <source>
        <strain evidence="4">CHK183-5548</strain>
    </source>
</reference>
<sequence>MRQLLDSFFDAYLLKRDLELTLAVVSDQVISVGTGDQEAARNKEEFRSLLEREFRAVHGSFSYEIRDYAETRYEEDLEGAFCRMVTVLTADAGEKTVLETRLTAMARKEEDGWKFISFHMSEPAQGQEAGEFFPLRYGKQSAGRPIGQQAERKLIQMMSAVIPGGIMGGYLEKGFPLYVINDTMLRYLGYTYEELVRETNEEMVRVIAPEDRERVEREIFDSVGRTGMYEVQYQIVRRDGTRVWMLDRGNEVVTEDGRRAIISLMIDISESMDIQEKLKREAQEDELTRILNRKGAIHFIEKALKSQADGTLLLMDIDNFKRVNDNYGHMAGDRVLVELAQILQKSTRKGDVVARLGGDEFLVYINGCSILEIVSRRVETIGKLFGQAVESYPLAEMSVSTGIAVKEDGSTFEQLYREADAALYQVKNQKKGGYAFWKDEQETAVSRRPE</sequence>
<dbReference type="EMBL" id="DWWL01000069">
    <property type="protein sequence ID" value="HJC48486.1"/>
    <property type="molecule type" value="Genomic_DNA"/>
</dbReference>
<dbReference type="Proteomes" id="UP000823883">
    <property type="component" value="Unassembled WGS sequence"/>
</dbReference>
<dbReference type="AlphaFoldDB" id="A0A9D2PCW0"/>